<dbReference type="PANTHER" id="PTHR12663">
    <property type="entry name" value="ANDROGEN INDUCED INHIBITOR OF PROLIFERATION AS3 / PDS5-RELATED"/>
    <property type="match status" value="1"/>
</dbReference>
<dbReference type="GO" id="GO:0035825">
    <property type="term" value="P:homologous recombination"/>
    <property type="evidence" value="ECO:0007669"/>
    <property type="project" value="UniProtKB-ARBA"/>
</dbReference>
<dbReference type="Pfam" id="PF20168">
    <property type="entry name" value="PDS5"/>
    <property type="match status" value="1"/>
</dbReference>
<dbReference type="EMBL" id="BMAC01000316">
    <property type="protein sequence ID" value="GFP93460.1"/>
    <property type="molecule type" value="Genomic_DNA"/>
</dbReference>
<evidence type="ECO:0000256" key="5">
    <source>
        <dbReference type="ARBA" id="ARBA00023204"/>
    </source>
</evidence>
<dbReference type="GO" id="GO:0051301">
    <property type="term" value="P:cell division"/>
    <property type="evidence" value="ECO:0007669"/>
    <property type="project" value="UniProtKB-KW"/>
</dbReference>
<protein>
    <submittedName>
        <fullName evidence="8">Uncharacterized protein</fullName>
    </submittedName>
</protein>
<dbReference type="GO" id="GO:0005634">
    <property type="term" value="C:nucleus"/>
    <property type="evidence" value="ECO:0007669"/>
    <property type="project" value="UniProtKB-SubCell"/>
</dbReference>
<dbReference type="AlphaFoldDB" id="A0A830C1D2"/>
<sequence length="233" mass="26751">MIPLSSRKLESPPASEDALVELLKGSFKVMSGFVVSATKAEKFLIRLTDRVVEVRMAVLEHVKACLLVNPSRAEAPQKISALCDRLLDCDENVRKKVVSVVCDVAYHALHLYKLKQSSWSQSDFGTNLYVLVANVQILVKRYTMERLADIHRISCTSRSGGSTENDAYDWIVGKILRCFYDKDFRIRWTNWVRVFSGVRTKVEVKALEKIVEQKQRLQQEMRKYVSLRQLPEV</sequence>
<dbReference type="GO" id="GO:0006281">
    <property type="term" value="P:DNA repair"/>
    <property type="evidence" value="ECO:0007669"/>
    <property type="project" value="UniProtKB-KW"/>
</dbReference>
<proteinExistence type="predicted"/>
<keyword evidence="9" id="KW-1185">Reference proteome</keyword>
<dbReference type="SUPFAM" id="SSF48371">
    <property type="entry name" value="ARM repeat"/>
    <property type="match status" value="1"/>
</dbReference>
<evidence type="ECO:0000313" key="8">
    <source>
        <dbReference type="EMBL" id="GFP93460.1"/>
    </source>
</evidence>
<evidence type="ECO:0000256" key="6">
    <source>
        <dbReference type="ARBA" id="ARBA00023242"/>
    </source>
</evidence>
<evidence type="ECO:0000256" key="1">
    <source>
        <dbReference type="ARBA" id="ARBA00004123"/>
    </source>
</evidence>
<dbReference type="GO" id="GO:0007064">
    <property type="term" value="P:mitotic sister chromatid cohesion"/>
    <property type="evidence" value="ECO:0007669"/>
    <property type="project" value="InterPro"/>
</dbReference>
<dbReference type="OrthoDB" id="1703254at2759"/>
<keyword evidence="6" id="KW-0539">Nucleus</keyword>
<evidence type="ECO:0000256" key="2">
    <source>
        <dbReference type="ARBA" id="ARBA00022618"/>
    </source>
</evidence>
<dbReference type="Gene3D" id="1.25.10.10">
    <property type="entry name" value="Leucine-rich Repeat Variant"/>
    <property type="match status" value="1"/>
</dbReference>
<comment type="caution">
    <text evidence="8">The sequence shown here is derived from an EMBL/GenBank/DDBJ whole genome shotgun (WGS) entry which is preliminary data.</text>
</comment>
<gene>
    <name evidence="8" type="ORF">PHJA_001490400</name>
</gene>
<reference evidence="8" key="1">
    <citation type="submission" date="2020-07" db="EMBL/GenBank/DDBJ databases">
        <title>Ethylene signaling mediates host invasion by parasitic plants.</title>
        <authorList>
            <person name="Yoshida S."/>
        </authorList>
    </citation>
    <scope>NUCLEOTIDE SEQUENCE</scope>
    <source>
        <strain evidence="8">Okayama</strain>
    </source>
</reference>
<dbReference type="PANTHER" id="PTHR12663:SF0">
    <property type="entry name" value="PRECOCIOUS DISSOCIATION OF SISTERS 5, ISOFORM A"/>
    <property type="match status" value="1"/>
</dbReference>
<organism evidence="8 9">
    <name type="scientific">Phtheirospermum japonicum</name>
    <dbReference type="NCBI Taxonomy" id="374723"/>
    <lineage>
        <taxon>Eukaryota</taxon>
        <taxon>Viridiplantae</taxon>
        <taxon>Streptophyta</taxon>
        <taxon>Embryophyta</taxon>
        <taxon>Tracheophyta</taxon>
        <taxon>Spermatophyta</taxon>
        <taxon>Magnoliopsida</taxon>
        <taxon>eudicotyledons</taxon>
        <taxon>Gunneridae</taxon>
        <taxon>Pentapetalae</taxon>
        <taxon>asterids</taxon>
        <taxon>lamiids</taxon>
        <taxon>Lamiales</taxon>
        <taxon>Orobanchaceae</taxon>
        <taxon>Orobanchaceae incertae sedis</taxon>
        <taxon>Phtheirospermum</taxon>
    </lineage>
</organism>
<evidence type="ECO:0000256" key="3">
    <source>
        <dbReference type="ARBA" id="ARBA00022763"/>
    </source>
</evidence>
<keyword evidence="5" id="KW-0234">DNA repair</keyword>
<dbReference type="InterPro" id="IPR011989">
    <property type="entry name" value="ARM-like"/>
</dbReference>
<dbReference type="GO" id="GO:0000785">
    <property type="term" value="C:chromatin"/>
    <property type="evidence" value="ECO:0007669"/>
    <property type="project" value="TreeGrafter"/>
</dbReference>
<keyword evidence="2" id="KW-0132">Cell division</keyword>
<comment type="subcellular location">
    <subcellularLocation>
        <location evidence="1">Nucleus</location>
    </subcellularLocation>
</comment>
<keyword evidence="4" id="KW-0498">Mitosis</keyword>
<dbReference type="InterPro" id="IPR039776">
    <property type="entry name" value="Pds5"/>
</dbReference>
<evidence type="ECO:0000256" key="4">
    <source>
        <dbReference type="ARBA" id="ARBA00022776"/>
    </source>
</evidence>
<accession>A0A830C1D2</accession>
<dbReference type="InterPro" id="IPR016024">
    <property type="entry name" value="ARM-type_fold"/>
</dbReference>
<name>A0A830C1D2_9LAMI</name>
<evidence type="ECO:0000256" key="7">
    <source>
        <dbReference type="ARBA" id="ARBA00023306"/>
    </source>
</evidence>
<keyword evidence="7" id="KW-0131">Cell cycle</keyword>
<keyword evidence="3" id="KW-0227">DNA damage</keyword>
<dbReference type="Proteomes" id="UP000653305">
    <property type="component" value="Unassembled WGS sequence"/>
</dbReference>
<evidence type="ECO:0000313" key="9">
    <source>
        <dbReference type="Proteomes" id="UP000653305"/>
    </source>
</evidence>